<dbReference type="CDD" id="cd17785">
    <property type="entry name" value="CBS_pair_bac_arch"/>
    <property type="match status" value="1"/>
</dbReference>
<dbReference type="PANTHER" id="PTHR43080">
    <property type="entry name" value="CBS DOMAIN-CONTAINING PROTEIN CBSX3, MITOCHONDRIAL"/>
    <property type="match status" value="1"/>
</dbReference>
<dbReference type="eggNOG" id="arCOG00606">
    <property type="taxonomic scope" value="Archaea"/>
</dbReference>
<evidence type="ECO:0000313" key="3">
    <source>
        <dbReference type="EMBL" id="ADD08135.1"/>
    </source>
</evidence>
<dbReference type="PANTHER" id="PTHR43080:SF2">
    <property type="entry name" value="CBS DOMAIN-CONTAINING PROTEIN"/>
    <property type="match status" value="1"/>
</dbReference>
<keyword evidence="1" id="KW-0129">CBS domain</keyword>
<dbReference type="SUPFAM" id="SSF54631">
    <property type="entry name" value="CBS-domain pair"/>
    <property type="match status" value="1"/>
</dbReference>
<dbReference type="InterPro" id="IPR000644">
    <property type="entry name" value="CBS_dom"/>
</dbReference>
<organism evidence="3 4">
    <name type="scientific">Aciduliprofundum boonei (strain DSM 19572 / T469)</name>
    <dbReference type="NCBI Taxonomy" id="439481"/>
    <lineage>
        <taxon>Archaea</taxon>
        <taxon>Methanobacteriati</taxon>
        <taxon>Thermoplasmatota</taxon>
        <taxon>DHVE2 group</taxon>
        <taxon>Candidatus Aciduliprofundum</taxon>
    </lineage>
</organism>
<dbReference type="OrthoDB" id="378316at2157"/>
<dbReference type="Proteomes" id="UP000001400">
    <property type="component" value="Chromosome"/>
</dbReference>
<dbReference type="HOGENOM" id="CLU_146514_0_0_2"/>
<dbReference type="SMART" id="SM00116">
    <property type="entry name" value="CBS"/>
    <property type="match status" value="2"/>
</dbReference>
<dbReference type="RefSeq" id="WP_008084539.1">
    <property type="nucleotide sequence ID" value="NC_013926.1"/>
</dbReference>
<reference evidence="3" key="1">
    <citation type="submission" date="2010-02" db="EMBL/GenBank/DDBJ databases">
        <title>Complete sequence of Aciduliprofundum boonei T469.</title>
        <authorList>
            <consortium name="US DOE Joint Genome Institute"/>
            <person name="Lucas S."/>
            <person name="Copeland A."/>
            <person name="Lapidus A."/>
            <person name="Cheng J.-F."/>
            <person name="Bruce D."/>
            <person name="Goodwin L."/>
            <person name="Pitluck S."/>
            <person name="Saunders E."/>
            <person name="Detter J.C."/>
            <person name="Han C."/>
            <person name="Tapia R."/>
            <person name="Land M."/>
            <person name="Hauser L."/>
            <person name="Kyrpides N."/>
            <person name="Mikhailova N."/>
            <person name="Flores G."/>
            <person name="Reysenbach A.-L."/>
            <person name="Woyke T."/>
        </authorList>
    </citation>
    <scope>NUCLEOTIDE SEQUENCE</scope>
    <source>
        <strain evidence="3">T469</strain>
    </source>
</reference>
<dbReference type="GeneID" id="8827266"/>
<evidence type="ECO:0000259" key="2">
    <source>
        <dbReference type="PROSITE" id="PS51371"/>
    </source>
</evidence>
<dbReference type="Gene3D" id="3.10.580.10">
    <property type="entry name" value="CBS-domain"/>
    <property type="match status" value="1"/>
</dbReference>
<accession>B5IDQ9</accession>
<evidence type="ECO:0000256" key="1">
    <source>
        <dbReference type="ARBA" id="ARBA00023122"/>
    </source>
</evidence>
<sequence>MKKVRDIRNLITPNASVVYENASLSKIAEEMIKDPKTTAVYVIDENKKLKGVIPLDELIQYIYYEYIPQDYIMYHFPLVLSNDATAQDIMLPPVYVKDTDTITDAFKKMFKNRMKEVPVVDEDMHVIGDLNMLELIMAWLSSVKNAD</sequence>
<dbReference type="InterPro" id="IPR051257">
    <property type="entry name" value="Diverse_CBS-Domain"/>
</dbReference>
<evidence type="ECO:0000313" key="4">
    <source>
        <dbReference type="Proteomes" id="UP000001400"/>
    </source>
</evidence>
<dbReference type="EMBL" id="CP001941">
    <property type="protein sequence ID" value="ADD08135.1"/>
    <property type="molecule type" value="Genomic_DNA"/>
</dbReference>
<dbReference type="Pfam" id="PF00571">
    <property type="entry name" value="CBS"/>
    <property type="match status" value="2"/>
</dbReference>
<name>B5IDQ9_ACIB4</name>
<dbReference type="InterPro" id="IPR046342">
    <property type="entry name" value="CBS_dom_sf"/>
</dbReference>
<dbReference type="AlphaFoldDB" id="B5IDQ9"/>
<keyword evidence="4" id="KW-1185">Reference proteome</keyword>
<dbReference type="PROSITE" id="PS51371">
    <property type="entry name" value="CBS"/>
    <property type="match status" value="2"/>
</dbReference>
<protein>
    <submittedName>
        <fullName evidence="3">Signal transduction protein with CBS domains</fullName>
    </submittedName>
</protein>
<gene>
    <name evidence="3" type="ordered locus">Aboo_0324</name>
</gene>
<dbReference type="KEGG" id="abi:Aboo_0324"/>
<feature type="domain" description="CBS" evidence="2">
    <location>
        <begin position="89"/>
        <end position="147"/>
    </location>
</feature>
<feature type="domain" description="CBS" evidence="2">
    <location>
        <begin position="11"/>
        <end position="69"/>
    </location>
</feature>
<proteinExistence type="predicted"/>
<dbReference type="STRING" id="439481.Aboo_0324"/>